<feature type="compositionally biased region" description="Low complexity" evidence="3">
    <location>
        <begin position="50"/>
        <end position="60"/>
    </location>
</feature>
<dbReference type="AlphaFoldDB" id="G5IIY2"/>
<proteinExistence type="inferred from homology"/>
<feature type="region of interest" description="Disordered" evidence="3">
    <location>
        <begin position="29"/>
        <end position="61"/>
    </location>
</feature>
<dbReference type="SUPFAM" id="SSF53822">
    <property type="entry name" value="Periplasmic binding protein-like I"/>
    <property type="match status" value="1"/>
</dbReference>
<evidence type="ECO:0000256" key="3">
    <source>
        <dbReference type="SAM" id="MobiDB-lite"/>
    </source>
</evidence>
<dbReference type="Pfam" id="PF13407">
    <property type="entry name" value="Peripla_BP_4"/>
    <property type="match status" value="1"/>
</dbReference>
<dbReference type="RefSeq" id="WP_006781445.1">
    <property type="nucleotide sequence ID" value="NZ_CP040506.1"/>
</dbReference>
<keyword evidence="7" id="KW-1185">Reference proteome</keyword>
<evidence type="ECO:0000313" key="6">
    <source>
        <dbReference type="EMBL" id="EHI58496.1"/>
    </source>
</evidence>
<comment type="subcellular location">
    <subcellularLocation>
        <location evidence="1">Cell envelope</location>
    </subcellularLocation>
</comment>
<dbReference type="PANTHER" id="PTHR30036">
    <property type="entry name" value="D-XYLOSE-BINDING PERIPLASMIC PROTEIN"/>
    <property type="match status" value="1"/>
</dbReference>
<gene>
    <name evidence="6" type="ORF">HMPREF9473_03455</name>
</gene>
<dbReference type="EMBL" id="ADLN01000096">
    <property type="protein sequence ID" value="EHI58496.1"/>
    <property type="molecule type" value="Genomic_DNA"/>
</dbReference>
<accession>G5IIY2</accession>
<dbReference type="GO" id="GO:0030246">
    <property type="term" value="F:carbohydrate binding"/>
    <property type="evidence" value="ECO:0007669"/>
    <property type="project" value="TreeGrafter"/>
</dbReference>
<name>G5IIY2_9FIRM</name>
<dbReference type="PATRIC" id="fig|742737.3.peg.3435"/>
<protein>
    <recommendedName>
        <fullName evidence="5">Periplasmic binding protein domain-containing protein</fullName>
    </recommendedName>
</protein>
<dbReference type="CDD" id="cd20001">
    <property type="entry name" value="PBP1_LsrB_Quorum_Sensing-like"/>
    <property type="match status" value="1"/>
</dbReference>
<evidence type="ECO:0000256" key="1">
    <source>
        <dbReference type="ARBA" id="ARBA00004196"/>
    </source>
</evidence>
<dbReference type="InterPro" id="IPR050555">
    <property type="entry name" value="Bact_Solute-Bind_Prot2"/>
</dbReference>
<evidence type="ECO:0000256" key="2">
    <source>
        <dbReference type="ARBA" id="ARBA00007639"/>
    </source>
</evidence>
<feature type="domain" description="Periplasmic binding protein" evidence="5">
    <location>
        <begin position="69"/>
        <end position="325"/>
    </location>
</feature>
<comment type="caution">
    <text evidence="6">The sequence shown here is derived from an EMBL/GenBank/DDBJ whole genome shotgun (WGS) entry which is preliminary data.</text>
</comment>
<reference evidence="6 7" key="1">
    <citation type="submission" date="2011-08" db="EMBL/GenBank/DDBJ databases">
        <title>The Genome Sequence of Clostridium hathewayi WAL-18680.</title>
        <authorList>
            <consortium name="The Broad Institute Genome Sequencing Platform"/>
            <person name="Earl A."/>
            <person name="Ward D."/>
            <person name="Feldgarden M."/>
            <person name="Gevers D."/>
            <person name="Finegold S.M."/>
            <person name="Summanen P.H."/>
            <person name="Molitoris D.R."/>
            <person name="Song M."/>
            <person name="Daigneault M."/>
            <person name="Allen-Vercoe E."/>
            <person name="Young S.K."/>
            <person name="Zeng Q."/>
            <person name="Gargeya S."/>
            <person name="Fitzgerald M."/>
            <person name="Haas B."/>
            <person name="Abouelleil A."/>
            <person name="Alvarado L."/>
            <person name="Arachchi H.M."/>
            <person name="Berlin A."/>
            <person name="Brown A."/>
            <person name="Chapman S.B."/>
            <person name="Chen Z."/>
            <person name="Dunbar C."/>
            <person name="Freedman E."/>
            <person name="Gearin G."/>
            <person name="Gellesch M."/>
            <person name="Goldberg J."/>
            <person name="Griggs A."/>
            <person name="Gujja S."/>
            <person name="Heiman D."/>
            <person name="Howarth C."/>
            <person name="Larson L."/>
            <person name="Lui A."/>
            <person name="MacDonald P.J.P."/>
            <person name="Montmayeur A."/>
            <person name="Murphy C."/>
            <person name="Neiman D."/>
            <person name="Pearson M."/>
            <person name="Priest M."/>
            <person name="Roberts A."/>
            <person name="Saif S."/>
            <person name="Shea T."/>
            <person name="Shenoy N."/>
            <person name="Sisk P."/>
            <person name="Stolte C."/>
            <person name="Sykes S."/>
            <person name="Wortman J."/>
            <person name="Nusbaum C."/>
            <person name="Birren B."/>
        </authorList>
    </citation>
    <scope>NUCLEOTIDE SEQUENCE [LARGE SCALE GENOMIC DNA]</scope>
    <source>
        <strain evidence="6 7">WAL-18680</strain>
    </source>
</reference>
<dbReference type="Proteomes" id="UP000005384">
    <property type="component" value="Unassembled WGS sequence"/>
</dbReference>
<dbReference type="InterPro" id="IPR025997">
    <property type="entry name" value="SBP_2_dom"/>
</dbReference>
<dbReference type="HOGENOM" id="CLU_037628_3_0_9"/>
<dbReference type="Gene3D" id="3.40.50.2300">
    <property type="match status" value="2"/>
</dbReference>
<feature type="signal peptide" evidence="4">
    <location>
        <begin position="1"/>
        <end position="19"/>
    </location>
</feature>
<comment type="similarity">
    <text evidence="2">Belongs to the bacterial solute-binding protein 2 family.</text>
</comment>
<evidence type="ECO:0000259" key="5">
    <source>
        <dbReference type="Pfam" id="PF13407"/>
    </source>
</evidence>
<dbReference type="InterPro" id="IPR028082">
    <property type="entry name" value="Peripla_BP_I"/>
</dbReference>
<organism evidence="6 7">
    <name type="scientific">Hungatella hathewayi WAL-18680</name>
    <dbReference type="NCBI Taxonomy" id="742737"/>
    <lineage>
        <taxon>Bacteria</taxon>
        <taxon>Bacillati</taxon>
        <taxon>Bacillota</taxon>
        <taxon>Clostridia</taxon>
        <taxon>Lachnospirales</taxon>
        <taxon>Lachnospiraceae</taxon>
        <taxon>Hungatella</taxon>
    </lineage>
</organism>
<keyword evidence="4" id="KW-0732">Signal</keyword>
<evidence type="ECO:0000256" key="4">
    <source>
        <dbReference type="SAM" id="SignalP"/>
    </source>
</evidence>
<feature type="chain" id="PRO_5039659267" description="Periplasmic binding protein domain-containing protein" evidence="4">
    <location>
        <begin position="20"/>
        <end position="365"/>
    </location>
</feature>
<evidence type="ECO:0000313" key="7">
    <source>
        <dbReference type="Proteomes" id="UP000005384"/>
    </source>
</evidence>
<sequence>MKKVISLLLVGTMAGMMLAGCGSTAKEAATEAPKETTAAPAATGEKSGDASTAETSEAAAQGEKTYRVANLVKQLGTAWYQRQQLGLDVMNKEGGVDCFMVGPETADAALQVKIMEDLIAQGVDAITVVPVSVEALEPVCKKAREAGIIVISHEAAGMENVDYDVEAFDNAAYGTYMMDLLAESMGKKGEYATTVGFLTSKSHNEWMDAAVARQKEAYPDMTLVADKIEENDNSQTGYDKFQELVKTYPDLSGILVSSMSGTQGVGLAIEEMGLAGKVNAVGTCIVSVSGPYLESGALTTTTFWDPAGAGYALNKVALMALRGEEIKTGTDLGYTGYESITLNGNVVYGSDTLSATKENMADYPF</sequence>
<dbReference type="PANTHER" id="PTHR30036:SF7">
    <property type="entry name" value="ABC TRANSPORTER PERIPLASMIC-BINDING PROTEIN YPHF"/>
    <property type="match status" value="1"/>
</dbReference>
<dbReference type="OrthoDB" id="9795981at2"/>
<dbReference type="PROSITE" id="PS51257">
    <property type="entry name" value="PROKAR_LIPOPROTEIN"/>
    <property type="match status" value="1"/>
</dbReference>
<dbReference type="GO" id="GO:0030288">
    <property type="term" value="C:outer membrane-bounded periplasmic space"/>
    <property type="evidence" value="ECO:0007669"/>
    <property type="project" value="TreeGrafter"/>
</dbReference>